<keyword evidence="1" id="KW-0862">Zinc</keyword>
<dbReference type="EMBL" id="JMKJ01000601">
    <property type="protein sequence ID" value="KGG50087.1"/>
    <property type="molecule type" value="Genomic_DNA"/>
</dbReference>
<dbReference type="PROSITE" id="PS50103">
    <property type="entry name" value="ZF_C3H1"/>
    <property type="match status" value="1"/>
</dbReference>
<reference evidence="4 5" key="1">
    <citation type="submission" date="2014-04" db="EMBL/GenBank/DDBJ databases">
        <title>A new species of microsporidia sheds light on the evolution of extreme parasitism.</title>
        <authorList>
            <person name="Haag K.L."/>
            <person name="James T.Y."/>
            <person name="Larsson R."/>
            <person name="Schaer T.M."/>
            <person name="Refardt D."/>
            <person name="Pombert J.-F."/>
            <person name="Ebert D."/>
        </authorList>
    </citation>
    <scope>NUCLEOTIDE SEQUENCE [LARGE SCALE GENOMIC DNA]</scope>
    <source>
        <strain evidence="4 5">UGP3</strain>
        <tissue evidence="4">Spores</tissue>
    </source>
</reference>
<dbReference type="VEuPathDB" id="MicrosporidiaDB:DI09_8p260"/>
<keyword evidence="5" id="KW-1185">Reference proteome</keyword>
<organism evidence="4 5">
    <name type="scientific">Mitosporidium daphniae</name>
    <dbReference type="NCBI Taxonomy" id="1485682"/>
    <lineage>
        <taxon>Eukaryota</taxon>
        <taxon>Fungi</taxon>
        <taxon>Fungi incertae sedis</taxon>
        <taxon>Microsporidia</taxon>
        <taxon>Mitosporidium</taxon>
    </lineage>
</organism>
<evidence type="ECO:0000259" key="3">
    <source>
        <dbReference type="PROSITE" id="PS50103"/>
    </source>
</evidence>
<gene>
    <name evidence="4" type="ORF">DI09_8p260</name>
</gene>
<protein>
    <recommendedName>
        <fullName evidence="3">C3H1-type domain-containing protein</fullName>
    </recommendedName>
</protein>
<dbReference type="RefSeq" id="XP_013236514.1">
    <property type="nucleotide sequence ID" value="XM_013381060.1"/>
</dbReference>
<evidence type="ECO:0000313" key="4">
    <source>
        <dbReference type="EMBL" id="KGG50087.1"/>
    </source>
</evidence>
<dbReference type="HOGENOM" id="CLU_502559_0_0_1"/>
<feature type="zinc finger region" description="C3H1-type" evidence="1">
    <location>
        <begin position="514"/>
        <end position="542"/>
    </location>
</feature>
<accession>A0A098VLV2</accession>
<evidence type="ECO:0000256" key="2">
    <source>
        <dbReference type="SAM" id="MobiDB-lite"/>
    </source>
</evidence>
<evidence type="ECO:0000313" key="5">
    <source>
        <dbReference type="Proteomes" id="UP000029725"/>
    </source>
</evidence>
<proteinExistence type="predicted"/>
<dbReference type="Proteomes" id="UP000029725">
    <property type="component" value="Unassembled WGS sequence"/>
</dbReference>
<sequence>MMMSLSPCSQVDMFMQRCTSPTLTHEEKTNLLSGLARSTPEALSKLFSKKEAIAALQEWTLLANHSREDLLIAVLALHNLNLLPWNLTELQQYKLGRTVKLASSLVVKSDKFECELKKMLMTIEEGPPNLLIKREVILNEVGDDGTKSAATHISIKKDLLDGSRNTGKNHGLISSKRAISTQGVDFGKANVADLNSHQPNKHEGMAKSGDTANPISVKGAVPFDPFECHSIINKKSSPARQPAPEKGGPALMTQKTSIPAAPNDTRVSFKPDEQLMQVCLFELDPTERKNPNFNPAMAYGDLNDNDEAFLSLKIKETEDLYRPYSSVNSPMLIPTMKWKLPKKLQFNEHYTLADGANSLERSRQREQRTNNTDLYRCTDLSRCPSNPIESPPYMLSSQPPITIPLHPISSAPQPVEHIDENALDSLLGSLASPSHGLFDSMVGHQEYAYPNYQHYAMPTQGYPPPQLLYPQANYPQCTLVSPPQANMHQIPGTQSLQTQQATPKIRQINCPPEKLRRVRCHYYDPKNPVACARGDNCTFLHQ</sequence>
<dbReference type="AlphaFoldDB" id="A0A098VLV2"/>
<dbReference type="GO" id="GO:0008270">
    <property type="term" value="F:zinc ion binding"/>
    <property type="evidence" value="ECO:0007669"/>
    <property type="project" value="UniProtKB-KW"/>
</dbReference>
<keyword evidence="1" id="KW-0479">Metal-binding</keyword>
<feature type="region of interest" description="Disordered" evidence="2">
    <location>
        <begin position="234"/>
        <end position="264"/>
    </location>
</feature>
<feature type="domain" description="C3H1-type" evidence="3">
    <location>
        <begin position="514"/>
        <end position="542"/>
    </location>
</feature>
<evidence type="ECO:0000256" key="1">
    <source>
        <dbReference type="PROSITE-ProRule" id="PRU00723"/>
    </source>
</evidence>
<dbReference type="GeneID" id="25261026"/>
<keyword evidence="1" id="KW-0863">Zinc-finger</keyword>
<comment type="caution">
    <text evidence="4">The sequence shown here is derived from an EMBL/GenBank/DDBJ whole genome shotgun (WGS) entry which is preliminary data.</text>
</comment>
<name>A0A098VLV2_9MICR</name>
<dbReference type="InterPro" id="IPR000571">
    <property type="entry name" value="Znf_CCCH"/>
</dbReference>